<dbReference type="InterPro" id="IPR052546">
    <property type="entry name" value="Transposase_8_domain"/>
</dbReference>
<protein>
    <recommendedName>
        <fullName evidence="2">Transposase</fullName>
    </recommendedName>
</protein>
<dbReference type="GO" id="GO:0006313">
    <property type="term" value="P:DNA transposition"/>
    <property type="evidence" value="ECO:0007669"/>
    <property type="project" value="InterPro"/>
</dbReference>
<accession>A0A382KHC1</accession>
<dbReference type="EMBL" id="UINC01080238">
    <property type="protein sequence ID" value="SVC22995.1"/>
    <property type="molecule type" value="Genomic_DNA"/>
</dbReference>
<dbReference type="PANTHER" id="PTHR33609:SF1">
    <property type="entry name" value="TRANSPOSASE"/>
    <property type="match status" value="1"/>
</dbReference>
<dbReference type="InterPro" id="IPR002514">
    <property type="entry name" value="Transposase_8"/>
</dbReference>
<evidence type="ECO:0008006" key="2">
    <source>
        <dbReference type="Google" id="ProtNLM"/>
    </source>
</evidence>
<name>A0A382KHC1_9ZZZZ</name>
<dbReference type="AlphaFoldDB" id="A0A382KHC1"/>
<dbReference type="PANTHER" id="PTHR33609">
    <property type="entry name" value="LOW CALCIUM RESPONSE LOCUS PROTEIN S"/>
    <property type="match status" value="1"/>
</dbReference>
<gene>
    <name evidence="1" type="ORF">METZ01_LOCUS275849</name>
</gene>
<sequence>MNTMARKHYTPEQIIRKLREAEVLIGQGQTTSYAARQIGIAEQTYYKWRREYGGMRIDQAKRLKYLEKQNLQLKRIVADKELDIQILKETLHLESKNV</sequence>
<evidence type="ECO:0000313" key="1">
    <source>
        <dbReference type="EMBL" id="SVC22995.1"/>
    </source>
</evidence>
<proteinExistence type="predicted"/>
<dbReference type="GO" id="GO:0004803">
    <property type="term" value="F:transposase activity"/>
    <property type="evidence" value="ECO:0007669"/>
    <property type="project" value="InterPro"/>
</dbReference>
<dbReference type="SUPFAM" id="SSF46689">
    <property type="entry name" value="Homeodomain-like"/>
    <property type="match status" value="1"/>
</dbReference>
<dbReference type="Pfam" id="PF01527">
    <property type="entry name" value="HTH_Tnp_1"/>
    <property type="match status" value="1"/>
</dbReference>
<organism evidence="1">
    <name type="scientific">marine metagenome</name>
    <dbReference type="NCBI Taxonomy" id="408172"/>
    <lineage>
        <taxon>unclassified sequences</taxon>
        <taxon>metagenomes</taxon>
        <taxon>ecological metagenomes</taxon>
    </lineage>
</organism>
<dbReference type="GO" id="GO:0003677">
    <property type="term" value="F:DNA binding"/>
    <property type="evidence" value="ECO:0007669"/>
    <property type="project" value="InterPro"/>
</dbReference>
<reference evidence="1" key="1">
    <citation type="submission" date="2018-05" db="EMBL/GenBank/DDBJ databases">
        <authorList>
            <person name="Lanie J.A."/>
            <person name="Ng W.-L."/>
            <person name="Kazmierczak K.M."/>
            <person name="Andrzejewski T.M."/>
            <person name="Davidsen T.M."/>
            <person name="Wayne K.J."/>
            <person name="Tettelin H."/>
            <person name="Glass J.I."/>
            <person name="Rusch D."/>
            <person name="Podicherti R."/>
            <person name="Tsui H.-C.T."/>
            <person name="Winkler M.E."/>
        </authorList>
    </citation>
    <scope>NUCLEOTIDE SEQUENCE</scope>
</reference>
<dbReference type="InterPro" id="IPR009057">
    <property type="entry name" value="Homeodomain-like_sf"/>
</dbReference>